<feature type="domain" description="RNA polymerase sigma-70 region 2" evidence="6">
    <location>
        <begin position="25"/>
        <end position="89"/>
    </location>
</feature>
<protein>
    <submittedName>
        <fullName evidence="8">RNA polymerase sigma factor</fullName>
    </submittedName>
</protein>
<keyword evidence="2" id="KW-0805">Transcription regulation</keyword>
<dbReference type="KEGG" id="pfer:IRI77_19135"/>
<dbReference type="PANTHER" id="PTHR43133">
    <property type="entry name" value="RNA POLYMERASE ECF-TYPE SIGMA FACTO"/>
    <property type="match status" value="1"/>
</dbReference>
<dbReference type="RefSeq" id="WP_194446642.1">
    <property type="nucleotide sequence ID" value="NZ_CP063849.1"/>
</dbReference>
<dbReference type="InterPro" id="IPR013249">
    <property type="entry name" value="RNA_pol_sigma70_r4_t2"/>
</dbReference>
<evidence type="ECO:0000259" key="6">
    <source>
        <dbReference type="Pfam" id="PF04542"/>
    </source>
</evidence>
<evidence type="ECO:0000313" key="8">
    <source>
        <dbReference type="EMBL" id="QOY84972.1"/>
    </source>
</evidence>
<comment type="similarity">
    <text evidence="1">Belongs to the sigma-70 factor family. ECF subfamily.</text>
</comment>
<dbReference type="NCBIfam" id="TIGR02937">
    <property type="entry name" value="sigma70-ECF"/>
    <property type="match status" value="1"/>
</dbReference>
<dbReference type="SUPFAM" id="SSF88946">
    <property type="entry name" value="Sigma2 domain of RNA polymerase sigma factors"/>
    <property type="match status" value="1"/>
</dbReference>
<keyword evidence="5" id="KW-0804">Transcription</keyword>
<keyword evidence="4" id="KW-0238">DNA-binding</keyword>
<name>A0A7S7NJX7_PALFE</name>
<dbReference type="Proteomes" id="UP000593892">
    <property type="component" value="Chromosome"/>
</dbReference>
<dbReference type="InterPro" id="IPR013324">
    <property type="entry name" value="RNA_pol_sigma_r3/r4-like"/>
</dbReference>
<dbReference type="InterPro" id="IPR036388">
    <property type="entry name" value="WH-like_DNA-bd_sf"/>
</dbReference>
<dbReference type="GO" id="GO:0016987">
    <property type="term" value="F:sigma factor activity"/>
    <property type="evidence" value="ECO:0007669"/>
    <property type="project" value="UniProtKB-KW"/>
</dbReference>
<gene>
    <name evidence="8" type="ORF">IRI77_19135</name>
</gene>
<dbReference type="GO" id="GO:0003677">
    <property type="term" value="F:DNA binding"/>
    <property type="evidence" value="ECO:0007669"/>
    <property type="project" value="UniProtKB-KW"/>
</dbReference>
<dbReference type="Gene3D" id="1.10.10.10">
    <property type="entry name" value="Winged helix-like DNA-binding domain superfamily/Winged helix DNA-binding domain"/>
    <property type="match status" value="1"/>
</dbReference>
<reference evidence="8 9" key="1">
    <citation type="submission" date="2020-10" db="EMBL/GenBank/DDBJ databases">
        <title>Complete genome sequence of Paludibaculum fermentans P105T, a facultatively anaerobic acidobacterium capable of dissimilatory Fe(III) reduction.</title>
        <authorList>
            <person name="Dedysh S.N."/>
            <person name="Beletsky A.V."/>
            <person name="Kulichevskaya I.S."/>
            <person name="Mardanov A.V."/>
            <person name="Ravin N.V."/>
        </authorList>
    </citation>
    <scope>NUCLEOTIDE SEQUENCE [LARGE SCALE GENOMIC DNA]</scope>
    <source>
        <strain evidence="8 9">P105</strain>
    </source>
</reference>
<sequence length="191" mass="21663">MADQLVASAGAAEAGSDFAGWMLSEQRRVFLLCQRMLGEADEADSATQDVFFKAYKALQKQEVPIDDSAKWLTRIAVNTCLDKLRSRRWQFWRKRPKQEDEELILNMASSASPDAEAQMFAGEIGVRLQTALGNLSDRQRAVFTLRHYEDRGLDEIAEILDLDVGTVKAHMARALAKLRLELQDLYEGRRK</sequence>
<keyword evidence="9" id="KW-1185">Reference proteome</keyword>
<dbReference type="EMBL" id="CP063849">
    <property type="protein sequence ID" value="QOY84972.1"/>
    <property type="molecule type" value="Genomic_DNA"/>
</dbReference>
<dbReference type="InterPro" id="IPR013325">
    <property type="entry name" value="RNA_pol_sigma_r2"/>
</dbReference>
<dbReference type="InterPro" id="IPR007627">
    <property type="entry name" value="RNA_pol_sigma70_r2"/>
</dbReference>
<evidence type="ECO:0000259" key="7">
    <source>
        <dbReference type="Pfam" id="PF08281"/>
    </source>
</evidence>
<evidence type="ECO:0000313" key="9">
    <source>
        <dbReference type="Proteomes" id="UP000593892"/>
    </source>
</evidence>
<evidence type="ECO:0000256" key="5">
    <source>
        <dbReference type="ARBA" id="ARBA00023163"/>
    </source>
</evidence>
<proteinExistence type="inferred from homology"/>
<dbReference type="CDD" id="cd06171">
    <property type="entry name" value="Sigma70_r4"/>
    <property type="match status" value="1"/>
</dbReference>
<keyword evidence="3" id="KW-0731">Sigma factor</keyword>
<accession>A0A7S7NJX7</accession>
<dbReference type="PANTHER" id="PTHR43133:SF8">
    <property type="entry name" value="RNA POLYMERASE SIGMA FACTOR HI_1459-RELATED"/>
    <property type="match status" value="1"/>
</dbReference>
<dbReference type="Pfam" id="PF08281">
    <property type="entry name" value="Sigma70_r4_2"/>
    <property type="match status" value="1"/>
</dbReference>
<evidence type="ECO:0000256" key="3">
    <source>
        <dbReference type="ARBA" id="ARBA00023082"/>
    </source>
</evidence>
<dbReference type="Gene3D" id="1.10.1740.10">
    <property type="match status" value="1"/>
</dbReference>
<feature type="domain" description="RNA polymerase sigma factor 70 region 4 type 2" evidence="7">
    <location>
        <begin position="127"/>
        <end position="178"/>
    </location>
</feature>
<dbReference type="Pfam" id="PF04542">
    <property type="entry name" value="Sigma70_r2"/>
    <property type="match status" value="1"/>
</dbReference>
<dbReference type="InterPro" id="IPR014284">
    <property type="entry name" value="RNA_pol_sigma-70_dom"/>
</dbReference>
<dbReference type="SUPFAM" id="SSF88659">
    <property type="entry name" value="Sigma3 and sigma4 domains of RNA polymerase sigma factors"/>
    <property type="match status" value="1"/>
</dbReference>
<dbReference type="InterPro" id="IPR039425">
    <property type="entry name" value="RNA_pol_sigma-70-like"/>
</dbReference>
<evidence type="ECO:0000256" key="1">
    <source>
        <dbReference type="ARBA" id="ARBA00010641"/>
    </source>
</evidence>
<organism evidence="8 9">
    <name type="scientific">Paludibaculum fermentans</name>
    <dbReference type="NCBI Taxonomy" id="1473598"/>
    <lineage>
        <taxon>Bacteria</taxon>
        <taxon>Pseudomonadati</taxon>
        <taxon>Acidobacteriota</taxon>
        <taxon>Terriglobia</taxon>
        <taxon>Bryobacterales</taxon>
        <taxon>Bryobacteraceae</taxon>
        <taxon>Paludibaculum</taxon>
    </lineage>
</organism>
<evidence type="ECO:0000256" key="2">
    <source>
        <dbReference type="ARBA" id="ARBA00023015"/>
    </source>
</evidence>
<dbReference type="AlphaFoldDB" id="A0A7S7NJX7"/>
<evidence type="ECO:0000256" key="4">
    <source>
        <dbReference type="ARBA" id="ARBA00023125"/>
    </source>
</evidence>
<dbReference type="GO" id="GO:0006352">
    <property type="term" value="P:DNA-templated transcription initiation"/>
    <property type="evidence" value="ECO:0007669"/>
    <property type="project" value="InterPro"/>
</dbReference>